<organism evidence="1 2">
    <name type="scientific">Salegentibacter salinarum</name>
    <dbReference type="NCBI Taxonomy" id="447422"/>
    <lineage>
        <taxon>Bacteria</taxon>
        <taxon>Pseudomonadati</taxon>
        <taxon>Bacteroidota</taxon>
        <taxon>Flavobacteriia</taxon>
        <taxon>Flavobacteriales</taxon>
        <taxon>Flavobacteriaceae</taxon>
        <taxon>Salegentibacter</taxon>
    </lineage>
</organism>
<evidence type="ECO:0000313" key="2">
    <source>
        <dbReference type="Proteomes" id="UP000232673"/>
    </source>
</evidence>
<comment type="caution">
    <text evidence="1">The sequence shown here is derived from an EMBL/GenBank/DDBJ whole genome shotgun (WGS) entry which is preliminary data.</text>
</comment>
<dbReference type="EMBL" id="LKTS01000003">
    <property type="protein sequence ID" value="PKD20855.1"/>
    <property type="molecule type" value="Genomic_DNA"/>
</dbReference>
<name>A0A2N0U1H8_9FLAO</name>
<sequence length="185" mass="21872">MRIRFAYVWHTEFSNFYSIIITKMITNNSIQEGVTMYNSLSPENNFLKQYFENSIVPQLLIDSELFLKDFTPAAGRLFKLNKEHLDRNICGIKEKMKHKSFIENVRGVLITETVLEKEIKLSDERRFLMCIQPYFSENEEAITGLIVTFTQLETPAALIEENKRLKSENQELKEFLYRELTKSRK</sequence>
<dbReference type="Proteomes" id="UP000232673">
    <property type="component" value="Unassembled WGS sequence"/>
</dbReference>
<keyword evidence="2" id="KW-1185">Reference proteome</keyword>
<reference evidence="1 2" key="1">
    <citation type="submission" date="2015-10" db="EMBL/GenBank/DDBJ databases">
        <title>Draft genome sequence of Salegentibacter salinarum KCTC 12975.</title>
        <authorList>
            <person name="Lin W."/>
            <person name="Zheng Q."/>
        </authorList>
    </citation>
    <scope>NUCLEOTIDE SEQUENCE [LARGE SCALE GENOMIC DNA]</scope>
    <source>
        <strain evidence="1 2">KCTC 12975</strain>
    </source>
</reference>
<proteinExistence type="predicted"/>
<evidence type="ECO:0008006" key="3">
    <source>
        <dbReference type="Google" id="ProtNLM"/>
    </source>
</evidence>
<dbReference type="Pfam" id="PF13596">
    <property type="entry name" value="PAS_10"/>
    <property type="match status" value="1"/>
</dbReference>
<gene>
    <name evidence="1" type="ORF">APR41_12500</name>
</gene>
<evidence type="ECO:0000313" key="1">
    <source>
        <dbReference type="EMBL" id="PKD20855.1"/>
    </source>
</evidence>
<accession>A0A2N0U1H8</accession>
<protein>
    <recommendedName>
        <fullName evidence="3">PAS fold-4 domain-containing protein</fullName>
    </recommendedName>
</protein>
<dbReference type="AlphaFoldDB" id="A0A2N0U1H8"/>
<dbReference type="STRING" id="447422.SAMN05660903_02548"/>